<dbReference type="AlphaFoldDB" id="A0A8H6R7V6"/>
<dbReference type="Proteomes" id="UP000660729">
    <property type="component" value="Unassembled WGS sequence"/>
</dbReference>
<proteinExistence type="inferred from homology"/>
<dbReference type="PANTHER" id="PTHR33365">
    <property type="entry name" value="YALI0B05434P"/>
    <property type="match status" value="1"/>
</dbReference>
<evidence type="ECO:0000256" key="1">
    <source>
        <dbReference type="ARBA" id="ARBA00035112"/>
    </source>
</evidence>
<comment type="caution">
    <text evidence="2">The sequence shown here is derived from an EMBL/GenBank/DDBJ whole genome shotgun (WGS) entry which is preliminary data.</text>
</comment>
<name>A0A8H6R7V6_9PEZI</name>
<sequence length="224" mass="25308">MWAIAILKKDSYVGPAGNIEVSSSWLSKVDRSFHSYTFGGFSLESTRWTADVSAAGDDVDQAWADLGVYYNVAILPESEAAAYSIDPDTHVLVTPTSDEEVAYPGYPVNIQVFHQLHCLNMLRQGLFHNVEYYRGNEDYMAWRPDQLINGIIEAHLNHCIDDLRQLIMCIGDMDVIPYLIPPKPIQPGIPDFGRTKQCRNFESMRRWAEANQWKAAMNATPGHL</sequence>
<protein>
    <submittedName>
        <fullName evidence="2">Oxidase ustYa</fullName>
    </submittedName>
</protein>
<keyword evidence="3" id="KW-1185">Reference proteome</keyword>
<organism evidence="2 3">
    <name type="scientific">Pseudocercospora fuligena</name>
    <dbReference type="NCBI Taxonomy" id="685502"/>
    <lineage>
        <taxon>Eukaryota</taxon>
        <taxon>Fungi</taxon>
        <taxon>Dikarya</taxon>
        <taxon>Ascomycota</taxon>
        <taxon>Pezizomycotina</taxon>
        <taxon>Dothideomycetes</taxon>
        <taxon>Dothideomycetidae</taxon>
        <taxon>Mycosphaerellales</taxon>
        <taxon>Mycosphaerellaceae</taxon>
        <taxon>Pseudocercospora</taxon>
    </lineage>
</organism>
<dbReference type="Pfam" id="PF11807">
    <property type="entry name" value="UstYa"/>
    <property type="match status" value="1"/>
</dbReference>
<dbReference type="InterPro" id="IPR021765">
    <property type="entry name" value="UstYa-like"/>
</dbReference>
<comment type="similarity">
    <text evidence="1">Belongs to the ustYa family.</text>
</comment>
<dbReference type="GO" id="GO:0043386">
    <property type="term" value="P:mycotoxin biosynthetic process"/>
    <property type="evidence" value="ECO:0007669"/>
    <property type="project" value="InterPro"/>
</dbReference>
<evidence type="ECO:0000313" key="2">
    <source>
        <dbReference type="EMBL" id="KAF7185462.1"/>
    </source>
</evidence>
<accession>A0A8H6R7V6</accession>
<reference evidence="2" key="1">
    <citation type="submission" date="2020-04" db="EMBL/GenBank/DDBJ databases">
        <title>Draft genome resource of the tomato pathogen Pseudocercospora fuligena.</title>
        <authorList>
            <person name="Zaccaron A."/>
        </authorList>
    </citation>
    <scope>NUCLEOTIDE SEQUENCE</scope>
    <source>
        <strain evidence="2">PF001</strain>
    </source>
</reference>
<dbReference type="OrthoDB" id="3687641at2759"/>
<dbReference type="EMBL" id="JABCIY010000325">
    <property type="protein sequence ID" value="KAF7185462.1"/>
    <property type="molecule type" value="Genomic_DNA"/>
</dbReference>
<dbReference type="PANTHER" id="PTHR33365:SF13">
    <property type="entry name" value="TAT PATHWAY SIGNAL SEQUENCE"/>
    <property type="match status" value="1"/>
</dbReference>
<gene>
    <name evidence="2" type="ORF">HII31_13205</name>
</gene>
<evidence type="ECO:0000313" key="3">
    <source>
        <dbReference type="Proteomes" id="UP000660729"/>
    </source>
</evidence>